<accession>A0A318XRZ3</accession>
<sequence>MASNIKLTRDNAVRLIRNQEVSCPNCGKAILQPRYTFKNQNTEYMCPVCKEIYHPCKLI</sequence>
<comment type="caution">
    <text evidence="1">The sequence shown here is derived from an EMBL/GenBank/DDBJ whole genome shotgun (WGS) entry which is preliminary data.</text>
</comment>
<keyword evidence="2" id="KW-1185">Reference proteome</keyword>
<proteinExistence type="predicted"/>
<dbReference type="AlphaFoldDB" id="A0A318XRZ3"/>
<dbReference type="OrthoDB" id="2054734at2"/>
<reference evidence="1 2" key="1">
    <citation type="submission" date="2018-06" db="EMBL/GenBank/DDBJ databases">
        <title>Genomic Encyclopedia of Type Strains, Phase I: the one thousand microbial genomes (KMG-I) project.</title>
        <authorList>
            <person name="Kyrpides N."/>
        </authorList>
    </citation>
    <scope>NUCLEOTIDE SEQUENCE [LARGE SCALE GENOMIC DNA]</scope>
    <source>
        <strain evidence="1 2">DSM 19573</strain>
    </source>
</reference>
<evidence type="ECO:0000313" key="1">
    <source>
        <dbReference type="EMBL" id="PYG90284.1"/>
    </source>
</evidence>
<dbReference type="RefSeq" id="WP_110460261.1">
    <property type="nucleotide sequence ID" value="NZ_QKMR01000001.1"/>
</dbReference>
<dbReference type="Proteomes" id="UP000248132">
    <property type="component" value="Unassembled WGS sequence"/>
</dbReference>
<gene>
    <name evidence="1" type="ORF">LY28_00165</name>
</gene>
<name>A0A318XRZ3_9FIRM</name>
<evidence type="ECO:0000313" key="2">
    <source>
        <dbReference type="Proteomes" id="UP000248132"/>
    </source>
</evidence>
<organism evidence="1 2">
    <name type="scientific">Ruminiclostridium sufflavum DSM 19573</name>
    <dbReference type="NCBI Taxonomy" id="1121337"/>
    <lineage>
        <taxon>Bacteria</taxon>
        <taxon>Bacillati</taxon>
        <taxon>Bacillota</taxon>
        <taxon>Clostridia</taxon>
        <taxon>Eubacteriales</taxon>
        <taxon>Oscillospiraceae</taxon>
        <taxon>Ruminiclostridium</taxon>
    </lineage>
</organism>
<dbReference type="EMBL" id="QKMR01000001">
    <property type="protein sequence ID" value="PYG90284.1"/>
    <property type="molecule type" value="Genomic_DNA"/>
</dbReference>
<protein>
    <submittedName>
        <fullName evidence="1">Uncharacterized protein</fullName>
    </submittedName>
</protein>